<keyword evidence="3 6" id="KW-0732">Signal</keyword>
<dbReference type="Gene3D" id="1.20.120.980">
    <property type="entry name" value="Serine carboxypeptidase S28, SKS domain"/>
    <property type="match status" value="1"/>
</dbReference>
<reference evidence="7" key="1">
    <citation type="submission" date="2023-10" db="EMBL/GenBank/DDBJ databases">
        <title>Genome assembly of Pristionchus species.</title>
        <authorList>
            <person name="Yoshida K."/>
            <person name="Sommer R.J."/>
        </authorList>
    </citation>
    <scope>NUCLEOTIDE SEQUENCE</scope>
    <source>
        <strain evidence="7">RS5133</strain>
    </source>
</reference>
<protein>
    <recommendedName>
        <fullName evidence="9">Hydrolase</fullName>
    </recommendedName>
</protein>
<keyword evidence="5" id="KW-0325">Glycoprotein</keyword>
<dbReference type="InterPro" id="IPR042269">
    <property type="entry name" value="Ser_carbopepase_S28_SKS"/>
</dbReference>
<dbReference type="PANTHER" id="PTHR11010">
    <property type="entry name" value="PROTEASE S28 PRO-X CARBOXYPEPTIDASE-RELATED"/>
    <property type="match status" value="1"/>
</dbReference>
<evidence type="ECO:0000256" key="6">
    <source>
        <dbReference type="SAM" id="SignalP"/>
    </source>
</evidence>
<dbReference type="InterPro" id="IPR008758">
    <property type="entry name" value="Peptidase_S28"/>
</dbReference>
<dbReference type="Pfam" id="PF05577">
    <property type="entry name" value="Peptidase_S28"/>
    <property type="match status" value="2"/>
</dbReference>
<evidence type="ECO:0000313" key="7">
    <source>
        <dbReference type="EMBL" id="GMT26257.1"/>
    </source>
</evidence>
<evidence type="ECO:0000256" key="5">
    <source>
        <dbReference type="ARBA" id="ARBA00023180"/>
    </source>
</evidence>
<evidence type="ECO:0000256" key="1">
    <source>
        <dbReference type="ARBA" id="ARBA00011079"/>
    </source>
</evidence>
<keyword evidence="4" id="KW-0378">Hydrolase</keyword>
<evidence type="ECO:0000313" key="8">
    <source>
        <dbReference type="Proteomes" id="UP001432322"/>
    </source>
</evidence>
<name>A0AAV5W342_9BILA</name>
<accession>A0AAV5W342</accession>
<dbReference type="Gene3D" id="3.40.50.1820">
    <property type="entry name" value="alpha/beta hydrolase"/>
    <property type="match status" value="2"/>
</dbReference>
<keyword evidence="8" id="KW-1185">Reference proteome</keyword>
<dbReference type="SUPFAM" id="SSF53474">
    <property type="entry name" value="alpha/beta-Hydrolases"/>
    <property type="match status" value="3"/>
</dbReference>
<dbReference type="FunFam" id="1.20.120.980:FF:000003">
    <property type="entry name" value="Serine protease 16"/>
    <property type="match status" value="1"/>
</dbReference>
<organism evidence="7 8">
    <name type="scientific">Pristionchus fissidentatus</name>
    <dbReference type="NCBI Taxonomy" id="1538716"/>
    <lineage>
        <taxon>Eukaryota</taxon>
        <taxon>Metazoa</taxon>
        <taxon>Ecdysozoa</taxon>
        <taxon>Nematoda</taxon>
        <taxon>Chromadorea</taxon>
        <taxon>Rhabditida</taxon>
        <taxon>Rhabditina</taxon>
        <taxon>Diplogasteromorpha</taxon>
        <taxon>Diplogasteroidea</taxon>
        <taxon>Neodiplogasteridae</taxon>
        <taxon>Pristionchus</taxon>
    </lineage>
</organism>
<evidence type="ECO:0000256" key="4">
    <source>
        <dbReference type="ARBA" id="ARBA00022801"/>
    </source>
</evidence>
<dbReference type="GO" id="GO:0008239">
    <property type="term" value="F:dipeptidyl-peptidase activity"/>
    <property type="evidence" value="ECO:0007669"/>
    <property type="project" value="TreeGrafter"/>
</dbReference>
<comment type="caution">
    <text evidence="7">The sequence shown here is derived from an EMBL/GenBank/DDBJ whole genome shotgun (WGS) entry which is preliminary data.</text>
</comment>
<dbReference type="AlphaFoldDB" id="A0AAV5W342"/>
<dbReference type="EMBL" id="BTSY01000004">
    <property type="protein sequence ID" value="GMT26257.1"/>
    <property type="molecule type" value="Genomic_DNA"/>
</dbReference>
<evidence type="ECO:0000256" key="2">
    <source>
        <dbReference type="ARBA" id="ARBA00022670"/>
    </source>
</evidence>
<gene>
    <name evidence="7" type="ORF">PFISCL1PPCAC_17554</name>
</gene>
<dbReference type="PANTHER" id="PTHR11010:SF117">
    <property type="entry name" value="SERINE PROTEASE 16"/>
    <property type="match status" value="1"/>
</dbReference>
<evidence type="ECO:0000256" key="3">
    <source>
        <dbReference type="ARBA" id="ARBA00022729"/>
    </source>
</evidence>
<feature type="signal peptide" evidence="6">
    <location>
        <begin position="1"/>
        <end position="18"/>
    </location>
</feature>
<keyword evidence="2" id="KW-0645">Protease</keyword>
<proteinExistence type="inferred from homology"/>
<evidence type="ECO:0008006" key="9">
    <source>
        <dbReference type="Google" id="ProtNLM"/>
    </source>
</evidence>
<comment type="similarity">
    <text evidence="1">Belongs to the peptidase S28 family.</text>
</comment>
<dbReference type="Proteomes" id="UP001432322">
    <property type="component" value="Unassembled WGS sequence"/>
</dbReference>
<dbReference type="InterPro" id="IPR029058">
    <property type="entry name" value="AB_hydrolase_fold"/>
</dbReference>
<feature type="chain" id="PRO_5043741956" description="Hydrolase" evidence="6">
    <location>
        <begin position="19"/>
        <end position="921"/>
    </location>
</feature>
<dbReference type="GO" id="GO:0006508">
    <property type="term" value="P:proteolysis"/>
    <property type="evidence" value="ECO:0007669"/>
    <property type="project" value="UniProtKB-KW"/>
</dbReference>
<dbReference type="GO" id="GO:0070008">
    <property type="term" value="F:serine-type exopeptidase activity"/>
    <property type="evidence" value="ECO:0007669"/>
    <property type="project" value="InterPro"/>
</dbReference>
<feature type="non-terminal residue" evidence="7">
    <location>
        <position position="921"/>
    </location>
</feature>
<sequence>MRSTLLLLAALLVAAVSARNNMFGGRRSGGFLQFDDVKSSVNVHNSRADKTDVSGSATIEQKLDHFNDADTRTFKQRYFFNTEKSGMKTSRVNILFISGEQEAAFRMISGNAPIAGYAEKFAANLYALEHRYYGQSRPFGDTSIENLKFLSSRQAIEDIAYFIKTLNANSANPADQKWIVVGGSYAGNLAAWARLKHPELIVGAVASSAPLLAQVDFYGYLEIVEKNVKQFEACYNQLSTAIDKIVGLFENTNGRKTLDNKFPVFPKLASYVDLQDNDITTFFGYITDIFEGASQYGQPKSVEGICAEFTNHPANYDPVDALSDLYQAYNKYKDGKVKPINANYSASVEEMSDTTFESDYIDRLWVYQTCTEFGYFQTTDKGTNVFQSIVPVNLYFDYCIDVFGIDTKAVKKAVEDTNAYYGERDYYTGTNVLFSHGSVDPWSYLTKQIGSSQHWSVVTVEIAGGTHCMDIFPAANDEVKRVQTLTRQSMDQWLNGPFTAPNSIKLTDNVGKRPAWFSNFVAPPLTVTQNDPSAVAVRAKRSVSDRVKSRRSKLGRGSGWNVIVGKRDNFLLPPPPLEQSMRPEWPVNIEEGRVDQPWDHFDPNNVNFFQQKFYVNEQYVNVGADGAVSKTAPNFLMIGGEGPESNSWVKNEKLAWMTYAKEVGATVYILEHRYYGESKLNTTSFQYLTSSQMLYDVASFIAIVKRDRGVTGPWITFGGSYPGALAAWSREWFPELILGAVGSSGPVLAKNDFFEYLQVVENVLRAKSTNCAIRVQDAFDQLRQLSHDAAGRATISQKFNVMPPWGNNVNEVVPQIDIQNFFSNIYGPFQDIVQYSDDNTEKGNDYTVRELCQIMENTTTYPNSIDAVRYIQKWNRKDYGNPETDSSPSNDIETLKRMALYIDGHKDADGSVPFSDKDLGS</sequence>